<accession>A0A0X3PY68</accession>
<feature type="transmembrane region" description="Helical" evidence="5">
    <location>
        <begin position="21"/>
        <end position="39"/>
    </location>
</feature>
<evidence type="ECO:0000313" key="7">
    <source>
        <dbReference type="EMBL" id="JAP55007.1"/>
    </source>
</evidence>
<dbReference type="GO" id="GO:0006654">
    <property type="term" value="P:phosphatidic acid biosynthetic process"/>
    <property type="evidence" value="ECO:0007669"/>
    <property type="project" value="TreeGrafter"/>
</dbReference>
<dbReference type="PANTHER" id="PTHR10434:SF11">
    <property type="entry name" value="1-ACYL-SN-GLYCEROL-3-PHOSPHATE ACYLTRANSFERASE"/>
    <property type="match status" value="1"/>
</dbReference>
<comment type="pathway">
    <text evidence="1">Phospholipid metabolism; CDP-diacylglycerol biosynthesis; CDP-diacylglycerol from sn-glycerol 3-phosphate: step 2/3.</text>
</comment>
<evidence type="ECO:0000256" key="3">
    <source>
        <dbReference type="ARBA" id="ARBA00022679"/>
    </source>
</evidence>
<dbReference type="GO" id="GO:0003841">
    <property type="term" value="F:1-acylglycerol-3-phosphate O-acyltransferase activity"/>
    <property type="evidence" value="ECO:0007669"/>
    <property type="project" value="UniProtKB-EC"/>
</dbReference>
<feature type="transmembrane region" description="Helical" evidence="5">
    <location>
        <begin position="45"/>
        <end position="65"/>
    </location>
</feature>
<dbReference type="GO" id="GO:0005783">
    <property type="term" value="C:endoplasmic reticulum"/>
    <property type="evidence" value="ECO:0007669"/>
    <property type="project" value="TreeGrafter"/>
</dbReference>
<gene>
    <name evidence="7" type="primary">PLCB</name>
    <name evidence="7" type="ORF">TR93628</name>
</gene>
<dbReference type="InterPro" id="IPR002123">
    <property type="entry name" value="Plipid/glycerol_acylTrfase"/>
</dbReference>
<keyword evidence="5" id="KW-0472">Membrane</keyword>
<keyword evidence="4 7" id="KW-0012">Acyltransferase</keyword>
<feature type="domain" description="Phospholipid/glycerol acyltransferase" evidence="6">
    <location>
        <begin position="109"/>
        <end position="224"/>
    </location>
</feature>
<dbReference type="SUPFAM" id="SSF69593">
    <property type="entry name" value="Glycerol-3-phosphate (1)-acyltransferase"/>
    <property type="match status" value="1"/>
</dbReference>
<dbReference type="EMBL" id="GEEE01008218">
    <property type="protein sequence ID" value="JAP55007.1"/>
    <property type="molecule type" value="Transcribed_RNA"/>
</dbReference>
<dbReference type="CDD" id="cd07989">
    <property type="entry name" value="LPLAT_AGPAT-like"/>
    <property type="match status" value="1"/>
</dbReference>
<evidence type="ECO:0000256" key="5">
    <source>
        <dbReference type="SAM" id="Phobius"/>
    </source>
</evidence>
<evidence type="ECO:0000256" key="4">
    <source>
        <dbReference type="ARBA" id="ARBA00023315"/>
    </source>
</evidence>
<reference evidence="7" key="1">
    <citation type="submission" date="2016-01" db="EMBL/GenBank/DDBJ databases">
        <title>Reference transcriptome for the parasite Schistocephalus solidus: insights into the molecular evolution of parasitism.</title>
        <authorList>
            <person name="Hebert F.O."/>
            <person name="Grambauer S."/>
            <person name="Barber I."/>
            <person name="Landry C.R."/>
            <person name="Aubin-Horth N."/>
        </authorList>
    </citation>
    <scope>NUCLEOTIDE SEQUENCE</scope>
</reference>
<organism evidence="7">
    <name type="scientific">Schistocephalus solidus</name>
    <name type="common">Tapeworm</name>
    <dbReference type="NCBI Taxonomy" id="70667"/>
    <lineage>
        <taxon>Eukaryota</taxon>
        <taxon>Metazoa</taxon>
        <taxon>Spiralia</taxon>
        <taxon>Lophotrochozoa</taxon>
        <taxon>Platyhelminthes</taxon>
        <taxon>Cestoda</taxon>
        <taxon>Eucestoda</taxon>
        <taxon>Diphyllobothriidea</taxon>
        <taxon>Diphyllobothriidae</taxon>
        <taxon>Schistocephalus</taxon>
    </lineage>
</organism>
<dbReference type="AlphaFoldDB" id="A0A0X3PY68"/>
<keyword evidence="3 7" id="KW-0808">Transferase</keyword>
<name>A0A0X3PY68_SCHSO</name>
<evidence type="ECO:0000259" key="6">
    <source>
        <dbReference type="SMART" id="SM00563"/>
    </source>
</evidence>
<dbReference type="SMART" id="SM00563">
    <property type="entry name" value="PlsC"/>
    <property type="match status" value="1"/>
</dbReference>
<evidence type="ECO:0000256" key="1">
    <source>
        <dbReference type="ARBA" id="ARBA00004728"/>
    </source>
</evidence>
<proteinExistence type="predicted"/>
<keyword evidence="5" id="KW-1133">Transmembrane helix</keyword>
<keyword evidence="5" id="KW-0812">Transmembrane</keyword>
<dbReference type="EC" id="2.3.1.51" evidence="2"/>
<dbReference type="PANTHER" id="PTHR10434">
    <property type="entry name" value="1-ACYL-SN-GLYCEROL-3-PHOSPHATE ACYLTRANSFERASE"/>
    <property type="match status" value="1"/>
</dbReference>
<protein>
    <recommendedName>
        <fullName evidence="2">1-acylglycerol-3-phosphate O-acyltransferase</fullName>
        <ecNumber evidence="2">2.3.1.51</ecNumber>
    </recommendedName>
</protein>
<sequence length="292" mass="33809">MIRRLLAQNALCFIDAMLTKIIWYLSLVAVTLVLVIPKYRSKLRYFLSFILYGIVMVVGSAIYLVRFMFKGPSYSNSCDFTTVFRCCRWCMGLQPRIYGLDTYDDKQQYIFVINHQSFIDVLSLCDLWREPSSVIAKEVLRYFGPVGLIMHYCKMIFIRRSNHEKALEVMREAAELVKRDKINLFMFPEGTRCNTGRLMPFKKGAFHLAIQTQIPIQPIVISCYNKFLNHSERLYSPVPYGVYLLPPIQTKGLKEDQANSLMERTYAAMKPIFDLTAAASPEELGSDLRKKL</sequence>
<dbReference type="Pfam" id="PF01553">
    <property type="entry name" value="Acyltransferase"/>
    <property type="match status" value="1"/>
</dbReference>
<evidence type="ECO:0000256" key="2">
    <source>
        <dbReference type="ARBA" id="ARBA00013211"/>
    </source>
</evidence>